<evidence type="ECO:0000313" key="3">
    <source>
        <dbReference type="Proteomes" id="UP000284219"/>
    </source>
</evidence>
<dbReference type="OrthoDB" id="2463094at2"/>
<dbReference type="Proteomes" id="UP000284219">
    <property type="component" value="Unassembled WGS sequence"/>
</dbReference>
<accession>A0A419SRT0</accession>
<proteinExistence type="predicted"/>
<dbReference type="RefSeq" id="WP_120187944.1">
    <property type="nucleotide sequence ID" value="NZ_MCHY01000001.1"/>
</dbReference>
<gene>
    <name evidence="2" type="ORF">BEP19_00705</name>
</gene>
<evidence type="ECO:0000313" key="2">
    <source>
        <dbReference type="EMBL" id="RKD27121.1"/>
    </source>
</evidence>
<dbReference type="AlphaFoldDB" id="A0A419SRT0"/>
<name>A0A419SRT0_9BACL</name>
<dbReference type="EMBL" id="MCHY01000001">
    <property type="protein sequence ID" value="RKD27121.1"/>
    <property type="molecule type" value="Genomic_DNA"/>
</dbReference>
<keyword evidence="3" id="KW-1185">Reference proteome</keyword>
<sequence length="311" mass="35377">MIGQIFTPISLMKKVFRLGERSLAREEISHRLEILNSGNSLDFEQIIQAALDEANSPFQEGSSKAIIEFQQKPSPVAEAVSQILNKMDTGAPMTEEQLLRRLRSKNKISWSLAFERIGLLADHRFSQLVDGRWLLTNWEFVNDEVYHYLTEHETTQVPRREIAQLLDVKMGYRKKKCLFLPEYDQRFQIDQTSLAVLSKAPVGNASEETRREEDGGETLQTQANAKEDKSFMEVAAAMSQVVEAKKTIVDEVVDDLMGALIKLEQRSNEMKDEVVGHFSSNNLEAIKGLMSEKEKNETVLSKLKEIVDELT</sequence>
<evidence type="ECO:0000256" key="1">
    <source>
        <dbReference type="SAM" id="MobiDB-lite"/>
    </source>
</evidence>
<protein>
    <submittedName>
        <fullName evidence="2">Uncharacterized protein</fullName>
    </submittedName>
</protein>
<organism evidence="2 3">
    <name type="scientific">Ammoniphilus oxalaticus</name>
    <dbReference type="NCBI Taxonomy" id="66863"/>
    <lineage>
        <taxon>Bacteria</taxon>
        <taxon>Bacillati</taxon>
        <taxon>Bacillota</taxon>
        <taxon>Bacilli</taxon>
        <taxon>Bacillales</taxon>
        <taxon>Paenibacillaceae</taxon>
        <taxon>Aneurinibacillus group</taxon>
        <taxon>Ammoniphilus</taxon>
    </lineage>
</organism>
<reference evidence="2 3" key="1">
    <citation type="submission" date="2016-08" db="EMBL/GenBank/DDBJ databases">
        <title>Novel Firmicute Genomes.</title>
        <authorList>
            <person name="Poppleton D.I."/>
            <person name="Gribaldo S."/>
        </authorList>
    </citation>
    <scope>NUCLEOTIDE SEQUENCE [LARGE SCALE GENOMIC DNA]</scope>
    <source>
        <strain evidence="2 3">RAOx-1</strain>
    </source>
</reference>
<comment type="caution">
    <text evidence="2">The sequence shown here is derived from an EMBL/GenBank/DDBJ whole genome shotgun (WGS) entry which is preliminary data.</text>
</comment>
<feature type="region of interest" description="Disordered" evidence="1">
    <location>
        <begin position="200"/>
        <end position="220"/>
    </location>
</feature>